<proteinExistence type="predicted"/>
<keyword evidence="3" id="KW-1185">Reference proteome</keyword>
<feature type="compositionally biased region" description="Polar residues" evidence="1">
    <location>
        <begin position="58"/>
        <end position="69"/>
    </location>
</feature>
<accession>A0A4C1W6D4</accession>
<feature type="region of interest" description="Disordered" evidence="1">
    <location>
        <begin position="15"/>
        <end position="69"/>
    </location>
</feature>
<sequence length="95" mass="10315">MAPFWSIDTDISKSNRATRTTAESGGISRPRIACPRTASVPDETPRRFRDGYSYAPMSPSNNESSEAQLASSKLVRLTSTSLTIPVLVPPRATCK</sequence>
<evidence type="ECO:0000256" key="1">
    <source>
        <dbReference type="SAM" id="MobiDB-lite"/>
    </source>
</evidence>
<organism evidence="2 3">
    <name type="scientific">Eumeta variegata</name>
    <name type="common">Bagworm moth</name>
    <name type="synonym">Eumeta japonica</name>
    <dbReference type="NCBI Taxonomy" id="151549"/>
    <lineage>
        <taxon>Eukaryota</taxon>
        <taxon>Metazoa</taxon>
        <taxon>Ecdysozoa</taxon>
        <taxon>Arthropoda</taxon>
        <taxon>Hexapoda</taxon>
        <taxon>Insecta</taxon>
        <taxon>Pterygota</taxon>
        <taxon>Neoptera</taxon>
        <taxon>Endopterygota</taxon>
        <taxon>Lepidoptera</taxon>
        <taxon>Glossata</taxon>
        <taxon>Ditrysia</taxon>
        <taxon>Tineoidea</taxon>
        <taxon>Psychidae</taxon>
        <taxon>Oiketicinae</taxon>
        <taxon>Eumeta</taxon>
    </lineage>
</organism>
<gene>
    <name evidence="2" type="ORF">EVAR_28049_1</name>
</gene>
<dbReference type="AlphaFoldDB" id="A0A4C1W6D4"/>
<reference evidence="2 3" key="1">
    <citation type="journal article" date="2019" name="Commun. Biol.">
        <title>The bagworm genome reveals a unique fibroin gene that provides high tensile strength.</title>
        <authorList>
            <person name="Kono N."/>
            <person name="Nakamura H."/>
            <person name="Ohtoshi R."/>
            <person name="Tomita M."/>
            <person name="Numata K."/>
            <person name="Arakawa K."/>
        </authorList>
    </citation>
    <scope>NUCLEOTIDE SEQUENCE [LARGE SCALE GENOMIC DNA]</scope>
</reference>
<protein>
    <submittedName>
        <fullName evidence="2">Uncharacterized protein</fullName>
    </submittedName>
</protein>
<comment type="caution">
    <text evidence="2">The sequence shown here is derived from an EMBL/GenBank/DDBJ whole genome shotgun (WGS) entry which is preliminary data.</text>
</comment>
<name>A0A4C1W6D4_EUMVA</name>
<dbReference type="EMBL" id="BGZK01000484">
    <property type="protein sequence ID" value="GBP46470.1"/>
    <property type="molecule type" value="Genomic_DNA"/>
</dbReference>
<evidence type="ECO:0000313" key="3">
    <source>
        <dbReference type="Proteomes" id="UP000299102"/>
    </source>
</evidence>
<evidence type="ECO:0000313" key="2">
    <source>
        <dbReference type="EMBL" id="GBP46470.1"/>
    </source>
</evidence>
<dbReference type="Proteomes" id="UP000299102">
    <property type="component" value="Unassembled WGS sequence"/>
</dbReference>